<organism evidence="1 2">
    <name type="scientific">Rubroshorea leprosula</name>
    <dbReference type="NCBI Taxonomy" id="152421"/>
    <lineage>
        <taxon>Eukaryota</taxon>
        <taxon>Viridiplantae</taxon>
        <taxon>Streptophyta</taxon>
        <taxon>Embryophyta</taxon>
        <taxon>Tracheophyta</taxon>
        <taxon>Spermatophyta</taxon>
        <taxon>Magnoliopsida</taxon>
        <taxon>eudicotyledons</taxon>
        <taxon>Gunneridae</taxon>
        <taxon>Pentapetalae</taxon>
        <taxon>rosids</taxon>
        <taxon>malvids</taxon>
        <taxon>Malvales</taxon>
        <taxon>Dipterocarpaceae</taxon>
        <taxon>Rubroshorea</taxon>
    </lineage>
</organism>
<evidence type="ECO:0000313" key="1">
    <source>
        <dbReference type="EMBL" id="GKV26532.1"/>
    </source>
</evidence>
<keyword evidence="2" id="KW-1185">Reference proteome</keyword>
<name>A0AAV5KPF2_9ROSI</name>
<reference evidence="1 2" key="1">
    <citation type="journal article" date="2021" name="Commun. Biol.">
        <title>The genome of Shorea leprosula (Dipterocarpaceae) highlights the ecological relevance of drought in aseasonal tropical rainforests.</title>
        <authorList>
            <person name="Ng K.K.S."/>
            <person name="Kobayashi M.J."/>
            <person name="Fawcett J.A."/>
            <person name="Hatakeyama M."/>
            <person name="Paape T."/>
            <person name="Ng C.H."/>
            <person name="Ang C.C."/>
            <person name="Tnah L.H."/>
            <person name="Lee C.T."/>
            <person name="Nishiyama T."/>
            <person name="Sese J."/>
            <person name="O'Brien M.J."/>
            <person name="Copetti D."/>
            <person name="Mohd Noor M.I."/>
            <person name="Ong R.C."/>
            <person name="Putra M."/>
            <person name="Sireger I.Z."/>
            <person name="Indrioko S."/>
            <person name="Kosugi Y."/>
            <person name="Izuno A."/>
            <person name="Isagi Y."/>
            <person name="Lee S.L."/>
            <person name="Shimizu K.K."/>
        </authorList>
    </citation>
    <scope>NUCLEOTIDE SEQUENCE [LARGE SCALE GENOMIC DNA]</scope>
    <source>
        <strain evidence="1">214</strain>
    </source>
</reference>
<dbReference type="EMBL" id="BPVZ01000072">
    <property type="protein sequence ID" value="GKV26532.1"/>
    <property type="molecule type" value="Genomic_DNA"/>
</dbReference>
<dbReference type="AlphaFoldDB" id="A0AAV5KPF2"/>
<sequence>MDQRKFPSLNGAVLTLPVLSPPLSSSPVSLYCDPKFRQEQTVHHVERGTRQLRASQLQKHAFPTGPNFFAAHSVFLWAWGQFLAEFAQGP</sequence>
<accession>A0AAV5KPF2</accession>
<comment type="caution">
    <text evidence="1">The sequence shown here is derived from an EMBL/GenBank/DDBJ whole genome shotgun (WGS) entry which is preliminary data.</text>
</comment>
<protein>
    <submittedName>
        <fullName evidence="1">Uncharacterized protein</fullName>
    </submittedName>
</protein>
<dbReference type="Proteomes" id="UP001054252">
    <property type="component" value="Unassembled WGS sequence"/>
</dbReference>
<proteinExistence type="predicted"/>
<gene>
    <name evidence="1" type="ORF">SLEP1_g35819</name>
</gene>
<evidence type="ECO:0000313" key="2">
    <source>
        <dbReference type="Proteomes" id="UP001054252"/>
    </source>
</evidence>